<organism evidence="1 2">
    <name type="scientific">Rhododendron molle</name>
    <name type="common">Chinese azalea</name>
    <name type="synonym">Azalea mollis</name>
    <dbReference type="NCBI Taxonomy" id="49168"/>
    <lineage>
        <taxon>Eukaryota</taxon>
        <taxon>Viridiplantae</taxon>
        <taxon>Streptophyta</taxon>
        <taxon>Embryophyta</taxon>
        <taxon>Tracheophyta</taxon>
        <taxon>Spermatophyta</taxon>
        <taxon>Magnoliopsida</taxon>
        <taxon>eudicotyledons</taxon>
        <taxon>Gunneridae</taxon>
        <taxon>Pentapetalae</taxon>
        <taxon>asterids</taxon>
        <taxon>Ericales</taxon>
        <taxon>Ericaceae</taxon>
        <taxon>Ericoideae</taxon>
        <taxon>Rhodoreae</taxon>
        <taxon>Rhododendron</taxon>
    </lineage>
</organism>
<protein>
    <submittedName>
        <fullName evidence="1">Uncharacterized protein</fullName>
    </submittedName>
</protein>
<proteinExistence type="predicted"/>
<comment type="caution">
    <text evidence="1">The sequence shown here is derived from an EMBL/GenBank/DDBJ whole genome shotgun (WGS) entry which is preliminary data.</text>
</comment>
<dbReference type="Proteomes" id="UP001062846">
    <property type="component" value="Chromosome 1"/>
</dbReference>
<gene>
    <name evidence="1" type="ORF">RHMOL_Rhmol01G0083700</name>
</gene>
<accession>A0ACC0Q166</accession>
<sequence>MSDFRRQPSQNFVPPIPTVPHEYFLGNFMCLLAYCPPTPRIYLDFPRLLNHVLWDFISTILCFSFAYSKLCSSLFSCLLLFCGKFCILVDWKMKSMRLFALPIIGFFVMVFFQISCGQGLAPSPAPSAPTSDGTAIDQGVAYVLLLVALAITYLVH</sequence>
<evidence type="ECO:0000313" key="2">
    <source>
        <dbReference type="Proteomes" id="UP001062846"/>
    </source>
</evidence>
<evidence type="ECO:0000313" key="1">
    <source>
        <dbReference type="EMBL" id="KAI8571014.1"/>
    </source>
</evidence>
<name>A0ACC0Q166_RHOML</name>
<reference evidence="1" key="1">
    <citation type="submission" date="2022-02" db="EMBL/GenBank/DDBJ databases">
        <title>Plant Genome Project.</title>
        <authorList>
            <person name="Zhang R.-G."/>
        </authorList>
    </citation>
    <scope>NUCLEOTIDE SEQUENCE</scope>
    <source>
        <strain evidence="1">AT1</strain>
    </source>
</reference>
<keyword evidence="2" id="KW-1185">Reference proteome</keyword>
<dbReference type="EMBL" id="CM046388">
    <property type="protein sequence ID" value="KAI8571014.1"/>
    <property type="molecule type" value="Genomic_DNA"/>
</dbReference>